<dbReference type="Gene3D" id="1.20.5.3310">
    <property type="match status" value="1"/>
</dbReference>
<keyword evidence="2 9" id="KW-0813">Transport</keyword>
<dbReference type="EMBL" id="BMYQ01000001">
    <property type="protein sequence ID" value="GGW22867.1"/>
    <property type="molecule type" value="Genomic_DNA"/>
</dbReference>
<dbReference type="PANTHER" id="PTHR33162:SF1">
    <property type="entry name" value="SEC-INDEPENDENT PROTEIN TRANSLOCASE PROTEIN TATA, CHLOROPLASTIC"/>
    <property type="match status" value="1"/>
</dbReference>
<dbReference type="GO" id="GO:0043953">
    <property type="term" value="P:protein transport by the Tat complex"/>
    <property type="evidence" value="ECO:0007669"/>
    <property type="project" value="UniProtKB-UniRule"/>
</dbReference>
<feature type="compositionally biased region" description="Low complexity" evidence="10">
    <location>
        <begin position="105"/>
        <end position="118"/>
    </location>
</feature>
<dbReference type="AlphaFoldDB" id="A0A918IMP6"/>
<protein>
    <recommendedName>
        <fullName evidence="9">Sec-independent protein translocase protein TatB</fullName>
    </recommendedName>
</protein>
<evidence type="ECO:0000256" key="8">
    <source>
        <dbReference type="ARBA" id="ARBA00023136"/>
    </source>
</evidence>
<accession>A0A918IMP6</accession>
<evidence type="ECO:0000256" key="3">
    <source>
        <dbReference type="ARBA" id="ARBA00022475"/>
    </source>
</evidence>
<dbReference type="Pfam" id="PF02416">
    <property type="entry name" value="TatA_B_E"/>
    <property type="match status" value="1"/>
</dbReference>
<reference evidence="12" key="2">
    <citation type="submission" date="2020-09" db="EMBL/GenBank/DDBJ databases">
        <authorList>
            <person name="Sun Q."/>
            <person name="Kim S."/>
        </authorList>
    </citation>
    <scope>NUCLEOTIDE SEQUENCE</scope>
    <source>
        <strain evidence="12">KCTC 23714</strain>
    </source>
</reference>
<keyword evidence="4 9" id="KW-0812">Transmembrane</keyword>
<evidence type="ECO:0000256" key="6">
    <source>
        <dbReference type="ARBA" id="ARBA00022989"/>
    </source>
</evidence>
<dbReference type="Proteomes" id="UP000628984">
    <property type="component" value="Unassembled WGS sequence"/>
</dbReference>
<dbReference type="InterPro" id="IPR018448">
    <property type="entry name" value="TatB"/>
</dbReference>
<evidence type="ECO:0000256" key="1">
    <source>
        <dbReference type="ARBA" id="ARBA00004167"/>
    </source>
</evidence>
<dbReference type="NCBIfam" id="TIGR01410">
    <property type="entry name" value="tatB"/>
    <property type="match status" value="1"/>
</dbReference>
<feature type="region of interest" description="Disordered" evidence="10">
    <location>
        <begin position="133"/>
        <end position="170"/>
    </location>
</feature>
<proteinExistence type="inferred from homology"/>
<dbReference type="PANTHER" id="PTHR33162">
    <property type="entry name" value="SEC-INDEPENDENT PROTEIN TRANSLOCASE PROTEIN TATA, CHLOROPLASTIC"/>
    <property type="match status" value="1"/>
</dbReference>
<name>A0A918IMP6_9RHOB</name>
<evidence type="ECO:0000256" key="7">
    <source>
        <dbReference type="ARBA" id="ARBA00023010"/>
    </source>
</evidence>
<sequence length="170" mass="17767">MLDIGWSELILIGIVALIVVGPKDLPRMFHTLGRFTGKLRAMGREFQSAMNDAAKSTGLDEMRRDMNDIVSKKSLGLDALDRAAAKFESWDPTKPSQTPTPMDKAAAAAAERARTAATAAEIEADADLEDSLLLATETGAKPAPVAATPPAAPAASDKTAVPPAAQKAGE</sequence>
<keyword evidence="6 9" id="KW-1133">Transmembrane helix</keyword>
<comment type="function">
    <text evidence="9">Part of the twin-arginine translocation (Tat) system that transports large folded proteins containing a characteristic twin-arginine motif in their signal peptide across membranes. Together with TatC, TatB is part of a receptor directly interacting with Tat signal peptides. TatB may form an oligomeric binding site that transiently accommodates folded Tat precursor proteins before their translocation.</text>
</comment>
<comment type="subunit">
    <text evidence="9">The Tat system comprises two distinct complexes: a TatABC complex, containing multiple copies of TatA, TatB and TatC subunits, and a separate TatA complex, containing only TatA subunits. Substrates initially bind to the TatABC complex, which probably triggers association of the separate TatA complex to form the active translocon.</text>
</comment>
<evidence type="ECO:0000256" key="5">
    <source>
        <dbReference type="ARBA" id="ARBA00022927"/>
    </source>
</evidence>
<comment type="caution">
    <text evidence="12">The sequence shown here is derived from an EMBL/GenBank/DDBJ whole genome shotgun (WGS) entry which is preliminary data.</text>
</comment>
<evidence type="ECO:0000313" key="12">
    <source>
        <dbReference type="EMBL" id="GGW22867.1"/>
    </source>
</evidence>
<dbReference type="RefSeq" id="WP_189632404.1">
    <property type="nucleotide sequence ID" value="NZ_BMYQ01000001.1"/>
</dbReference>
<comment type="similarity">
    <text evidence="9">Belongs to the TatB family.</text>
</comment>
<dbReference type="HAMAP" id="MF_00237">
    <property type="entry name" value="TatB"/>
    <property type="match status" value="1"/>
</dbReference>
<comment type="subcellular location">
    <subcellularLocation>
        <location evidence="9">Cell membrane</location>
        <topology evidence="9">Single-pass membrane protein</topology>
    </subcellularLocation>
    <subcellularLocation>
        <location evidence="1">Membrane</location>
        <topology evidence="1">Single-pass membrane protein</topology>
    </subcellularLocation>
</comment>
<feature type="transmembrane region" description="Helical" evidence="11">
    <location>
        <begin position="6"/>
        <end position="25"/>
    </location>
</feature>
<evidence type="ECO:0000256" key="9">
    <source>
        <dbReference type="HAMAP-Rule" id="MF_00237"/>
    </source>
</evidence>
<evidence type="ECO:0000256" key="11">
    <source>
        <dbReference type="SAM" id="Phobius"/>
    </source>
</evidence>
<evidence type="ECO:0000256" key="4">
    <source>
        <dbReference type="ARBA" id="ARBA00022692"/>
    </source>
</evidence>
<dbReference type="PRINTS" id="PR01506">
    <property type="entry name" value="TATBPROTEIN"/>
</dbReference>
<keyword evidence="8 9" id="KW-0472">Membrane</keyword>
<dbReference type="InterPro" id="IPR003369">
    <property type="entry name" value="TatA/B/E"/>
</dbReference>
<dbReference type="GO" id="GO:0033281">
    <property type="term" value="C:TAT protein transport complex"/>
    <property type="evidence" value="ECO:0007669"/>
    <property type="project" value="UniProtKB-UniRule"/>
</dbReference>
<reference evidence="12" key="1">
    <citation type="journal article" date="2014" name="Int. J. Syst. Evol. Microbiol.">
        <title>Complete genome sequence of Corynebacterium casei LMG S-19264T (=DSM 44701T), isolated from a smear-ripened cheese.</title>
        <authorList>
            <consortium name="US DOE Joint Genome Institute (JGI-PGF)"/>
            <person name="Walter F."/>
            <person name="Albersmeier A."/>
            <person name="Kalinowski J."/>
            <person name="Ruckert C."/>
        </authorList>
    </citation>
    <scope>NUCLEOTIDE SEQUENCE</scope>
    <source>
        <strain evidence="12">KCTC 23714</strain>
    </source>
</reference>
<keyword evidence="3 9" id="KW-1003">Cell membrane</keyword>
<organism evidence="12 13">
    <name type="scientific">Gemmobacter lanyuensis</name>
    <dbReference type="NCBI Taxonomy" id="1054497"/>
    <lineage>
        <taxon>Bacteria</taxon>
        <taxon>Pseudomonadati</taxon>
        <taxon>Pseudomonadota</taxon>
        <taxon>Alphaproteobacteria</taxon>
        <taxon>Rhodobacterales</taxon>
        <taxon>Paracoccaceae</taxon>
        <taxon>Gemmobacter</taxon>
    </lineage>
</organism>
<gene>
    <name evidence="9" type="primary">tatB</name>
    <name evidence="12" type="ORF">GCM10011452_07010</name>
</gene>
<keyword evidence="5 9" id="KW-0653">Protein transport</keyword>
<evidence type="ECO:0000256" key="2">
    <source>
        <dbReference type="ARBA" id="ARBA00022448"/>
    </source>
</evidence>
<keyword evidence="7 9" id="KW-0811">Translocation</keyword>
<evidence type="ECO:0000256" key="10">
    <source>
        <dbReference type="SAM" id="MobiDB-lite"/>
    </source>
</evidence>
<dbReference type="GO" id="GO:0008320">
    <property type="term" value="F:protein transmembrane transporter activity"/>
    <property type="evidence" value="ECO:0007669"/>
    <property type="project" value="UniProtKB-UniRule"/>
</dbReference>
<evidence type="ECO:0000313" key="13">
    <source>
        <dbReference type="Proteomes" id="UP000628984"/>
    </source>
</evidence>
<keyword evidence="13" id="KW-1185">Reference proteome</keyword>
<feature type="compositionally biased region" description="Low complexity" evidence="10">
    <location>
        <begin position="133"/>
        <end position="162"/>
    </location>
</feature>
<feature type="region of interest" description="Disordered" evidence="10">
    <location>
        <begin position="86"/>
        <end position="118"/>
    </location>
</feature>